<gene>
    <name evidence="3" type="ORF">ATL17_2091</name>
</gene>
<dbReference type="GO" id="GO:0032259">
    <property type="term" value="P:methylation"/>
    <property type="evidence" value="ECO:0007669"/>
    <property type="project" value="UniProtKB-KW"/>
</dbReference>
<keyword evidence="1" id="KW-0489">Methyltransferase</keyword>
<dbReference type="OrthoDB" id="189417at2"/>
<proteinExistence type="predicted"/>
<dbReference type="AlphaFoldDB" id="A0A4R6VPC4"/>
<dbReference type="InterPro" id="IPR029063">
    <property type="entry name" value="SAM-dependent_MTases_sf"/>
</dbReference>
<name>A0A4R6VPC4_9HYPH</name>
<dbReference type="InterPro" id="IPR007072">
    <property type="entry name" value="RNMT_CmcI"/>
</dbReference>
<keyword evidence="2" id="KW-0808">Transferase</keyword>
<dbReference type="Gene3D" id="3.40.50.150">
    <property type="entry name" value="Vaccinia Virus protein VP39"/>
    <property type="match status" value="1"/>
</dbReference>
<evidence type="ECO:0000313" key="3">
    <source>
        <dbReference type="EMBL" id="TDQ64080.1"/>
    </source>
</evidence>
<evidence type="ECO:0000256" key="2">
    <source>
        <dbReference type="ARBA" id="ARBA00022679"/>
    </source>
</evidence>
<dbReference type="GO" id="GO:0008168">
    <property type="term" value="F:methyltransferase activity"/>
    <property type="evidence" value="ECO:0007669"/>
    <property type="project" value="UniProtKB-KW"/>
</dbReference>
<dbReference type="PANTHER" id="PTHR40048">
    <property type="entry name" value="RHAMNOSYL O-METHYLTRANSFERASE"/>
    <property type="match status" value="1"/>
</dbReference>
<comment type="caution">
    <text evidence="3">The sequence shown here is derived from an EMBL/GenBank/DDBJ whole genome shotgun (WGS) entry which is preliminary data.</text>
</comment>
<sequence>MIIFDDENGVIVEKHKDGSQSEFALDSAEGFELMSKAWLRAGWDTKYVYSFSWMGRPIIQLPEDMVRIQEVIWALQPDVIVETGVAHGGSLIFYASLFKAIGKGRAIGVELALRDHNRKAIMEHPLSEFIDIVDGSSTAPETIEMVREKIKPDENVMVILDANHTKEHVLAELKAYSSFISVGGYMVACDGIMEQVVGAPRTSPEWAHSNPKAAAIEFASSNSNFEIQEPSWPFNESHLKSRVTYWPSAFIKRIS</sequence>
<dbReference type="PANTHER" id="PTHR40048:SF1">
    <property type="entry name" value="RHAMNOSYL O-METHYLTRANSFERASE"/>
    <property type="match status" value="1"/>
</dbReference>
<protein>
    <submittedName>
        <fullName evidence="3">Cephalosporin hydroxylase</fullName>
    </submittedName>
</protein>
<dbReference type="EMBL" id="SNYR01000002">
    <property type="protein sequence ID" value="TDQ64080.1"/>
    <property type="molecule type" value="Genomic_DNA"/>
</dbReference>
<accession>A0A4R6VPC4</accession>
<dbReference type="GO" id="GO:0071770">
    <property type="term" value="P:DIM/DIP cell wall layer assembly"/>
    <property type="evidence" value="ECO:0007669"/>
    <property type="project" value="TreeGrafter"/>
</dbReference>
<keyword evidence="4" id="KW-1185">Reference proteome</keyword>
<dbReference type="SUPFAM" id="SSF53335">
    <property type="entry name" value="S-adenosyl-L-methionine-dependent methyltransferases"/>
    <property type="match status" value="1"/>
</dbReference>
<dbReference type="Proteomes" id="UP000295391">
    <property type="component" value="Unassembled WGS sequence"/>
</dbReference>
<evidence type="ECO:0000256" key="1">
    <source>
        <dbReference type="ARBA" id="ARBA00022603"/>
    </source>
</evidence>
<dbReference type="GO" id="GO:0008610">
    <property type="term" value="P:lipid biosynthetic process"/>
    <property type="evidence" value="ECO:0007669"/>
    <property type="project" value="InterPro"/>
</dbReference>
<organism evidence="3 4">
    <name type="scientific">Maritalea mobilis</name>
    <dbReference type="NCBI Taxonomy" id="483324"/>
    <lineage>
        <taxon>Bacteria</taxon>
        <taxon>Pseudomonadati</taxon>
        <taxon>Pseudomonadota</taxon>
        <taxon>Alphaproteobacteria</taxon>
        <taxon>Hyphomicrobiales</taxon>
        <taxon>Devosiaceae</taxon>
        <taxon>Maritalea</taxon>
    </lineage>
</organism>
<reference evidence="3 4" key="1">
    <citation type="submission" date="2019-03" db="EMBL/GenBank/DDBJ databases">
        <title>Genomic Encyclopedia of Type Strains, Phase III (KMG-III): the genomes of soil and plant-associated and newly described type strains.</title>
        <authorList>
            <person name="Whitman W."/>
        </authorList>
    </citation>
    <scope>NUCLEOTIDE SEQUENCE [LARGE SCALE GENOMIC DNA]</scope>
    <source>
        <strain evidence="3 4">CGMCC 1.7002</strain>
    </source>
</reference>
<dbReference type="Pfam" id="PF04989">
    <property type="entry name" value="RMNT_CmcI"/>
    <property type="match status" value="1"/>
</dbReference>
<evidence type="ECO:0000313" key="4">
    <source>
        <dbReference type="Proteomes" id="UP000295391"/>
    </source>
</evidence>
<dbReference type="GO" id="GO:0005886">
    <property type="term" value="C:plasma membrane"/>
    <property type="evidence" value="ECO:0007669"/>
    <property type="project" value="TreeGrafter"/>
</dbReference>